<organism evidence="3 4">
    <name type="scientific">endosymbiont of Galathealinum brachiosum</name>
    <dbReference type="NCBI Taxonomy" id="2200906"/>
    <lineage>
        <taxon>Bacteria</taxon>
        <taxon>Pseudomonadati</taxon>
        <taxon>Pseudomonadota</taxon>
        <taxon>Gammaproteobacteria</taxon>
        <taxon>sulfur-oxidizing symbionts</taxon>
    </lineage>
</organism>
<dbReference type="InterPro" id="IPR006058">
    <property type="entry name" value="2Fe2S_fd_BS"/>
</dbReference>
<evidence type="ECO:0008006" key="5">
    <source>
        <dbReference type="Google" id="ProtNLM"/>
    </source>
</evidence>
<dbReference type="InterPro" id="IPR039261">
    <property type="entry name" value="FNR_nucleotide-bd"/>
</dbReference>
<dbReference type="SUPFAM" id="SSF52343">
    <property type="entry name" value="Ferredoxin reductase-like, C-terminal NADP-linked domain"/>
    <property type="match status" value="1"/>
</dbReference>
<dbReference type="Pfam" id="PF00175">
    <property type="entry name" value="NAD_binding_1"/>
    <property type="match status" value="1"/>
</dbReference>
<dbReference type="SUPFAM" id="SSF63380">
    <property type="entry name" value="Riboflavin synthase domain-like"/>
    <property type="match status" value="1"/>
</dbReference>
<evidence type="ECO:0000259" key="1">
    <source>
        <dbReference type="PROSITE" id="PS51085"/>
    </source>
</evidence>
<dbReference type="Gene3D" id="3.40.50.80">
    <property type="entry name" value="Nucleotide-binding domain of ferredoxin-NADP reductase (FNR) module"/>
    <property type="match status" value="1"/>
</dbReference>
<dbReference type="PROSITE" id="PS51384">
    <property type="entry name" value="FAD_FR"/>
    <property type="match status" value="1"/>
</dbReference>
<dbReference type="EMBL" id="QFXC01000002">
    <property type="protein sequence ID" value="RDH86071.1"/>
    <property type="molecule type" value="Genomic_DNA"/>
</dbReference>
<dbReference type="PANTHER" id="PTHR42815:SF2">
    <property type="entry name" value="FAD-BINDING, PUTATIVE (AFU_ORTHOLOGUE AFUA_6G07600)-RELATED"/>
    <property type="match status" value="1"/>
</dbReference>
<dbReference type="Gene3D" id="3.10.20.30">
    <property type="match status" value="1"/>
</dbReference>
<dbReference type="InterPro" id="IPR008333">
    <property type="entry name" value="Cbr1-like_FAD-bd_dom"/>
</dbReference>
<dbReference type="PROSITE" id="PS51085">
    <property type="entry name" value="2FE2S_FER_2"/>
    <property type="match status" value="1"/>
</dbReference>
<dbReference type="PROSITE" id="PS00197">
    <property type="entry name" value="2FE2S_FER_1"/>
    <property type="match status" value="1"/>
</dbReference>
<accession>A0A370DMC8</accession>
<dbReference type="Pfam" id="PF00970">
    <property type="entry name" value="FAD_binding_6"/>
    <property type="match status" value="1"/>
</dbReference>
<dbReference type="Pfam" id="PF00111">
    <property type="entry name" value="Fer2"/>
    <property type="match status" value="1"/>
</dbReference>
<reference evidence="3 4" key="1">
    <citation type="journal article" date="2018" name="ISME J.">
        <title>Endosymbiont genomes yield clues of tubeworm success.</title>
        <authorList>
            <person name="Li Y."/>
            <person name="Liles M.R."/>
            <person name="Halanych K.M."/>
        </authorList>
    </citation>
    <scope>NUCLEOTIDE SEQUENCE [LARGE SCALE GENOMIC DNA]</scope>
    <source>
        <strain evidence="3">A1464</strain>
    </source>
</reference>
<evidence type="ECO:0000259" key="2">
    <source>
        <dbReference type="PROSITE" id="PS51384"/>
    </source>
</evidence>
<feature type="domain" description="FAD-binding FR-type" evidence="2">
    <location>
        <begin position="317"/>
        <end position="419"/>
    </location>
</feature>
<dbReference type="InterPro" id="IPR001041">
    <property type="entry name" value="2Fe-2S_ferredoxin-type"/>
</dbReference>
<dbReference type="GO" id="GO:0051537">
    <property type="term" value="F:2 iron, 2 sulfur cluster binding"/>
    <property type="evidence" value="ECO:0007669"/>
    <property type="project" value="InterPro"/>
</dbReference>
<sequence>MSQTGPFHEGELAVQTKLGVSDIARSNGTVITNRIPGAALNFISQQSMVILGSTDINSRIWTSAIFGSSGFIEALDAETVRINFSDTSISITDPFWSNIQSNAQLGMIVIELGSRRRLRINGQIEKISEQIYHINIDQAYPNCPQYIQRRHIMHARKNNDLNKVSDLNGCSLNLNQINIIENADTFFVSSAHPDHGNDVSHRGGKPGFIQIINNSQLRIPDYPGNSMFNTLGNFDVNPNAGLVFIDFINKKILQLTGQAKVLWHIEDTDIETAGTLRYWQFDIESWRESTIDFDIEWEYLDASPHNPEITSNQTIENKTLNLTVDKIIQQSDRVKSFILTSDDKLPEFKAGAHLEITLNNDQNLIRHYSILSNPDNLNHYEIAVLEQAESRGGSHAMHHLVKQGDILNCSIPKNEFPVYTNAEHTILIAGGIGITPILSMLESLESQNKSYEFHYTVKTLSDFIYIDRIKAIAGNRCSFYTSAKKNSRLNLDILLTKPDKGTHVYVCGPVRLINAIREVSEINNWNKANVHFENFGVNSIKSNSQIEIKLAKSEITLTVPADISILDYLLNNKINVPHQCKRGECGLCVTSVLEGTPDHRDIYLEKEQRKSSMCLCVSRAKGNKITLDL</sequence>
<dbReference type="SUPFAM" id="SSF50475">
    <property type="entry name" value="FMN-binding split barrel"/>
    <property type="match status" value="1"/>
</dbReference>
<proteinExistence type="predicted"/>
<dbReference type="Proteomes" id="UP000254266">
    <property type="component" value="Unassembled WGS sequence"/>
</dbReference>
<dbReference type="InterPro" id="IPR012675">
    <property type="entry name" value="Beta-grasp_dom_sf"/>
</dbReference>
<dbReference type="CDD" id="cd00207">
    <property type="entry name" value="fer2"/>
    <property type="match status" value="1"/>
</dbReference>
<comment type="caution">
    <text evidence="3">The sequence shown here is derived from an EMBL/GenBank/DDBJ whole genome shotgun (WGS) entry which is preliminary data.</text>
</comment>
<dbReference type="PRINTS" id="PR00409">
    <property type="entry name" value="PHDIOXRDTASE"/>
</dbReference>
<evidence type="ECO:0000313" key="3">
    <source>
        <dbReference type="EMBL" id="RDH86071.1"/>
    </source>
</evidence>
<keyword evidence="4" id="KW-1185">Reference proteome</keyword>
<dbReference type="Gene3D" id="2.40.30.10">
    <property type="entry name" value="Translation factors"/>
    <property type="match status" value="1"/>
</dbReference>
<evidence type="ECO:0000313" key="4">
    <source>
        <dbReference type="Proteomes" id="UP000254266"/>
    </source>
</evidence>
<dbReference type="GO" id="GO:0016491">
    <property type="term" value="F:oxidoreductase activity"/>
    <property type="evidence" value="ECO:0007669"/>
    <property type="project" value="InterPro"/>
</dbReference>
<dbReference type="InterPro" id="IPR001433">
    <property type="entry name" value="OxRdtase_FAD/NAD-bd"/>
</dbReference>
<dbReference type="InterPro" id="IPR036010">
    <property type="entry name" value="2Fe-2S_ferredoxin-like_sf"/>
</dbReference>
<dbReference type="SUPFAM" id="SSF54292">
    <property type="entry name" value="2Fe-2S ferredoxin-like"/>
    <property type="match status" value="1"/>
</dbReference>
<dbReference type="InterPro" id="IPR017938">
    <property type="entry name" value="Riboflavin_synthase-like_b-brl"/>
</dbReference>
<dbReference type="PANTHER" id="PTHR42815">
    <property type="entry name" value="FAD-BINDING, PUTATIVE (AFU_ORTHOLOGUE AFUA_6G07600)-RELATED"/>
    <property type="match status" value="1"/>
</dbReference>
<gene>
    <name evidence="3" type="ORF">DIZ80_00965</name>
</gene>
<dbReference type="CDD" id="cd06185">
    <property type="entry name" value="PDR_like"/>
    <property type="match status" value="1"/>
</dbReference>
<dbReference type="AlphaFoldDB" id="A0A370DMC8"/>
<dbReference type="Gene3D" id="2.30.110.10">
    <property type="entry name" value="Electron Transport, Fmn-binding Protein, Chain A"/>
    <property type="match status" value="2"/>
</dbReference>
<feature type="domain" description="2Fe-2S ferredoxin-type" evidence="1">
    <location>
        <begin position="544"/>
        <end position="629"/>
    </location>
</feature>
<dbReference type="InterPro" id="IPR017927">
    <property type="entry name" value="FAD-bd_FR_type"/>
</dbReference>
<dbReference type="InterPro" id="IPR012349">
    <property type="entry name" value="Split_barrel_FMN-bd"/>
</dbReference>
<name>A0A370DMC8_9GAMM</name>
<protein>
    <recommendedName>
        <fullName evidence="5">Oxidoreductase</fullName>
    </recommendedName>
</protein>